<keyword evidence="6" id="KW-0472">Membrane</keyword>
<feature type="region of interest" description="Disordered" evidence="5">
    <location>
        <begin position="30"/>
        <end position="61"/>
    </location>
</feature>
<evidence type="ECO:0000256" key="4">
    <source>
        <dbReference type="ARBA" id="ARBA00023239"/>
    </source>
</evidence>
<comment type="caution">
    <text evidence="8">The sequence shown here is derived from an EMBL/GenBank/DDBJ whole genome shotgun (WGS) entry which is preliminary data.</text>
</comment>
<keyword evidence="4" id="KW-0456">Lyase</keyword>
<feature type="domain" description="Amidohydrolase-related" evidence="7">
    <location>
        <begin position="93"/>
        <end position="348"/>
    </location>
</feature>
<dbReference type="InterPro" id="IPR006680">
    <property type="entry name" value="Amidohydro-rel"/>
</dbReference>
<dbReference type="PROSITE" id="PS00482">
    <property type="entry name" value="DIHYDROOROTASE_1"/>
    <property type="match status" value="1"/>
</dbReference>
<dbReference type="Pfam" id="PF04909">
    <property type="entry name" value="Amidohydro_2"/>
    <property type="match status" value="1"/>
</dbReference>
<proteinExistence type="predicted"/>
<dbReference type="GO" id="GO:0005737">
    <property type="term" value="C:cytoplasm"/>
    <property type="evidence" value="ECO:0007669"/>
    <property type="project" value="TreeGrafter"/>
</dbReference>
<dbReference type="GO" id="GO:0019748">
    <property type="term" value="P:secondary metabolic process"/>
    <property type="evidence" value="ECO:0007669"/>
    <property type="project" value="TreeGrafter"/>
</dbReference>
<evidence type="ECO:0000256" key="3">
    <source>
        <dbReference type="ARBA" id="ARBA00022801"/>
    </source>
</evidence>
<dbReference type="GO" id="GO:0016812">
    <property type="term" value="F:hydrolase activity, acting on carbon-nitrogen (but not peptide) bonds, in cyclic amides"/>
    <property type="evidence" value="ECO:0007669"/>
    <property type="project" value="InterPro"/>
</dbReference>
<dbReference type="InterPro" id="IPR002195">
    <property type="entry name" value="Dihydroorotase_CS"/>
</dbReference>
<dbReference type="SUPFAM" id="SSF51556">
    <property type="entry name" value="Metallo-dependent hydrolases"/>
    <property type="match status" value="1"/>
</dbReference>
<keyword evidence="2" id="KW-0479">Metal-binding</keyword>
<evidence type="ECO:0000256" key="1">
    <source>
        <dbReference type="ARBA" id="ARBA00002368"/>
    </source>
</evidence>
<dbReference type="GO" id="GO:0046872">
    <property type="term" value="F:metal ion binding"/>
    <property type="evidence" value="ECO:0007669"/>
    <property type="project" value="UniProtKB-KW"/>
</dbReference>
<dbReference type="EMBL" id="VOHK01000001">
    <property type="protein sequence ID" value="TWT23553.1"/>
    <property type="molecule type" value="Genomic_DNA"/>
</dbReference>
<evidence type="ECO:0000256" key="6">
    <source>
        <dbReference type="SAM" id="Phobius"/>
    </source>
</evidence>
<dbReference type="PANTHER" id="PTHR21240:SF28">
    <property type="entry name" value="ISO-OROTATE DECARBOXYLASE (EUROFUNG)"/>
    <property type="match status" value="1"/>
</dbReference>
<feature type="compositionally biased region" description="Low complexity" evidence="5">
    <location>
        <begin position="47"/>
        <end position="57"/>
    </location>
</feature>
<dbReference type="InterPro" id="IPR032465">
    <property type="entry name" value="ACMSD"/>
</dbReference>
<dbReference type="GO" id="GO:0016831">
    <property type="term" value="F:carboxy-lyase activity"/>
    <property type="evidence" value="ECO:0007669"/>
    <property type="project" value="InterPro"/>
</dbReference>
<dbReference type="OrthoDB" id="149172at2"/>
<dbReference type="PANTHER" id="PTHR21240">
    <property type="entry name" value="2-AMINO-3-CARBOXYLMUCONATE-6-SEMIALDEHYDE DECARBOXYLASE"/>
    <property type="match status" value="1"/>
</dbReference>
<accession>A0A5C5UCV4</accession>
<name>A0A5C5UCV4_9GAMM</name>
<evidence type="ECO:0000313" key="9">
    <source>
        <dbReference type="Proteomes" id="UP000319980"/>
    </source>
</evidence>
<evidence type="ECO:0000256" key="2">
    <source>
        <dbReference type="ARBA" id="ARBA00022723"/>
    </source>
</evidence>
<dbReference type="AlphaFoldDB" id="A0A5C5UCV4"/>
<evidence type="ECO:0000259" key="7">
    <source>
        <dbReference type="Pfam" id="PF04909"/>
    </source>
</evidence>
<gene>
    <name evidence="8" type="ORF">FQY83_02630</name>
</gene>
<dbReference type="Gene3D" id="3.20.20.140">
    <property type="entry name" value="Metal-dependent hydrolases"/>
    <property type="match status" value="1"/>
</dbReference>
<evidence type="ECO:0000256" key="5">
    <source>
        <dbReference type="SAM" id="MobiDB-lite"/>
    </source>
</evidence>
<keyword evidence="6" id="KW-0812">Transmembrane</keyword>
<dbReference type="Proteomes" id="UP000319980">
    <property type="component" value="Unassembled WGS sequence"/>
</dbReference>
<keyword evidence="3 8" id="KW-0378">Hydrolase</keyword>
<protein>
    <submittedName>
        <fullName evidence="8">Amidohydrolase family protein</fullName>
    </submittedName>
</protein>
<evidence type="ECO:0000313" key="8">
    <source>
        <dbReference type="EMBL" id="TWT23553.1"/>
    </source>
</evidence>
<organism evidence="8 9">
    <name type="scientific">Luteimonas marina</name>
    <dbReference type="NCBI Taxonomy" id="488485"/>
    <lineage>
        <taxon>Bacteria</taxon>
        <taxon>Pseudomonadati</taxon>
        <taxon>Pseudomonadota</taxon>
        <taxon>Gammaproteobacteria</taxon>
        <taxon>Lysobacterales</taxon>
        <taxon>Lysobacteraceae</taxon>
        <taxon>Luteimonas</taxon>
    </lineage>
</organism>
<sequence length="348" mass="37404">MKDLARGNGDCTCAGGGCARADGRPRAPRWKDAGRCRSSCPEQDWPGLARRSTSGGSRRLRTPIRSRRGALRTLAWFLLLVSGGAAAASPAFDVHVHLREGEASLRAYQADVEAAGIELAGVGAMWFGGPHQARQGELEKIRAGNDGVIALAAKHPLVLPIATVHPYDEAAAMEELARVAAAGVRVLKLHAHTQGFDVSDPRVEALVRKAGELGVIVLMDNANILPGDSEKLFNLVVRVPGTTFVLAHIGGMNFRFWNILALARTADGFAMDNLYFDISGPVLLAADSPIEAEFVWTLRNVGIDRVLLGSDYPQMGLGAMADALERLDLSDEEKDKIRVGNARRLFGR</sequence>
<dbReference type="InterPro" id="IPR032466">
    <property type="entry name" value="Metal_Hydrolase"/>
</dbReference>
<keyword evidence="9" id="KW-1185">Reference proteome</keyword>
<reference evidence="8 9" key="1">
    <citation type="journal article" date="2008" name="Int. J. Syst. Evol. Microbiol.">
        <title>Luteimonas marina sp. nov., isolated from seawater.</title>
        <authorList>
            <person name="Baik K.S."/>
            <person name="Park S.C."/>
            <person name="Kim M.S."/>
            <person name="Kim E.M."/>
            <person name="Park C."/>
            <person name="Chun J."/>
            <person name="Seong C.N."/>
        </authorList>
    </citation>
    <scope>NUCLEOTIDE SEQUENCE [LARGE SCALE GENOMIC DNA]</scope>
    <source>
        <strain evidence="8 9">FR1330</strain>
    </source>
</reference>
<keyword evidence="6" id="KW-1133">Transmembrane helix</keyword>
<comment type="function">
    <text evidence="1">Catalyzes the reversible cyclization of carbamoyl aspartate to dihydroorotate.</text>
</comment>
<dbReference type="CDD" id="cd01292">
    <property type="entry name" value="metallo-dependent_hydrolases"/>
    <property type="match status" value="1"/>
</dbReference>
<feature type="transmembrane region" description="Helical" evidence="6">
    <location>
        <begin position="69"/>
        <end position="92"/>
    </location>
</feature>